<dbReference type="InterPro" id="IPR035595">
    <property type="entry name" value="UDP_glycos_trans_CS"/>
</dbReference>
<proteinExistence type="inferred from homology"/>
<dbReference type="PANTHER" id="PTHR11926">
    <property type="entry name" value="GLUCOSYL/GLUCURONOSYL TRANSFERASES"/>
    <property type="match status" value="1"/>
</dbReference>
<comment type="similarity">
    <text evidence="1 3">Belongs to the UDP-glycosyltransferase family.</text>
</comment>
<dbReference type="GeneID" id="113735539"/>
<keyword evidence="5" id="KW-1185">Reference proteome</keyword>
<organism evidence="5 6">
    <name type="scientific">Coffea arabica</name>
    <name type="common">Arabian coffee</name>
    <dbReference type="NCBI Taxonomy" id="13443"/>
    <lineage>
        <taxon>Eukaryota</taxon>
        <taxon>Viridiplantae</taxon>
        <taxon>Streptophyta</taxon>
        <taxon>Embryophyta</taxon>
        <taxon>Tracheophyta</taxon>
        <taxon>Spermatophyta</taxon>
        <taxon>Magnoliopsida</taxon>
        <taxon>eudicotyledons</taxon>
        <taxon>Gunneridae</taxon>
        <taxon>Pentapetalae</taxon>
        <taxon>asterids</taxon>
        <taxon>lamiids</taxon>
        <taxon>Gentianales</taxon>
        <taxon>Rubiaceae</taxon>
        <taxon>Ixoroideae</taxon>
        <taxon>Gardenieae complex</taxon>
        <taxon>Bertiereae - Coffeeae clade</taxon>
        <taxon>Coffeeae</taxon>
        <taxon>Coffea</taxon>
    </lineage>
</organism>
<sequence>MNPLVTIMSAANSPTPAAPKSLNMAPEESIISCLSHGAVQEDSAVLWFVSTACTKFRKLSIKHPQEHGAPAFLITALPSQGHINPTLQLAKNLARTGAQVTFATTVYGFSRIRNLPASGCLSFASFSDGYDDEKSQKNRDFTSFSSDTKRFGYKDLTKLIQTTSKEGRPVTFLIYTVMLPWVAEVACEMHIPSAFLAIQSATTFAIYHRYFNSHDGFYDGVREVECSSISIKLPDLPFFEKEDLPTFLLPNDQFFAFTVPFFHEHIKILEQDSKPCVLVNTFNELEESSIKAVDGMNLIPIGPLIPSAFSDRNDLTDKSVGVDLFDTPSKGFLQWLDSKPERSVVYASFGSLVTLKKEEKMEILHGLKEAGRSYLLVLRADNEQEEEVKAVVENISSEEGMIVPWCSQMEVLCHRSIGCFLTHCGWNSTLESIVAGVPIVGCPHLSDQTTNAKLIEEVWGIGVRAKANEEGVVERAEIRRCLDTVMGGGEKGEEIRRNSAKWRCMAIEAVKENGSSHNNFRNFLQKLE</sequence>
<dbReference type="PANTHER" id="PTHR11926:SF1534">
    <property type="entry name" value="GLYCOSYLTRANSFERASE"/>
    <property type="match status" value="1"/>
</dbReference>
<dbReference type="AlphaFoldDB" id="A0A6P6WSE3"/>
<evidence type="ECO:0000256" key="2">
    <source>
        <dbReference type="ARBA" id="ARBA00022679"/>
    </source>
</evidence>
<dbReference type="Pfam" id="PF00201">
    <property type="entry name" value="UDPGT"/>
    <property type="match status" value="1"/>
</dbReference>
<dbReference type="RefSeq" id="XP_027118339.2">
    <property type="nucleotide sequence ID" value="XM_027262538.2"/>
</dbReference>
<dbReference type="InterPro" id="IPR002213">
    <property type="entry name" value="UDP_glucos_trans"/>
</dbReference>
<protein>
    <recommendedName>
        <fullName evidence="4">Glycosyltransferase</fullName>
        <ecNumber evidence="4">2.4.1.-</ecNumber>
    </recommendedName>
</protein>
<dbReference type="PROSITE" id="PS00375">
    <property type="entry name" value="UDPGT"/>
    <property type="match status" value="1"/>
</dbReference>
<dbReference type="Proteomes" id="UP001652660">
    <property type="component" value="Chromosome 3c"/>
</dbReference>
<keyword evidence="2 3" id="KW-0808">Transferase</keyword>
<keyword evidence="3" id="KW-0328">Glycosyltransferase</keyword>
<gene>
    <name evidence="6" type="primary">LOC113735539</name>
</gene>
<dbReference type="GO" id="GO:0080044">
    <property type="term" value="F:quercetin 7-O-glucosyltransferase activity"/>
    <property type="evidence" value="ECO:0007669"/>
    <property type="project" value="TreeGrafter"/>
</dbReference>
<reference evidence="5" key="1">
    <citation type="journal article" date="2025" name="Foods">
        <title>Unveiling the Microbial Signatures of Arabica Coffee Cherries: Insights into Ripeness Specific Diversity, Functional Traits, and Implications for Quality and Safety.</title>
        <authorList>
            <consortium name="RefSeq"/>
            <person name="Tenea G.N."/>
            <person name="Cifuentes V."/>
            <person name="Reyes P."/>
            <person name="Cevallos-Vallejos M."/>
        </authorList>
    </citation>
    <scope>NUCLEOTIDE SEQUENCE [LARGE SCALE GENOMIC DNA]</scope>
</reference>
<dbReference type="OrthoDB" id="5835829at2759"/>
<evidence type="ECO:0000256" key="3">
    <source>
        <dbReference type="RuleBase" id="RU003718"/>
    </source>
</evidence>
<accession>A0A6P6WSE3</accession>
<evidence type="ECO:0000256" key="1">
    <source>
        <dbReference type="ARBA" id="ARBA00009995"/>
    </source>
</evidence>
<evidence type="ECO:0000313" key="6">
    <source>
        <dbReference type="RefSeq" id="XP_027118339.2"/>
    </source>
</evidence>
<dbReference type="GO" id="GO:0080043">
    <property type="term" value="F:quercetin 3-O-glucosyltransferase activity"/>
    <property type="evidence" value="ECO:0007669"/>
    <property type="project" value="TreeGrafter"/>
</dbReference>
<dbReference type="SUPFAM" id="SSF53756">
    <property type="entry name" value="UDP-Glycosyltransferase/glycogen phosphorylase"/>
    <property type="match status" value="1"/>
</dbReference>
<evidence type="ECO:0000256" key="4">
    <source>
        <dbReference type="RuleBase" id="RU362057"/>
    </source>
</evidence>
<dbReference type="EC" id="2.4.1.-" evidence="4"/>
<dbReference type="Gene3D" id="3.40.50.2000">
    <property type="entry name" value="Glycogen Phosphorylase B"/>
    <property type="match status" value="2"/>
</dbReference>
<name>A0A6P6WSE3_COFAR</name>
<dbReference type="CDD" id="cd03784">
    <property type="entry name" value="GT1_Gtf-like"/>
    <property type="match status" value="1"/>
</dbReference>
<evidence type="ECO:0000313" key="5">
    <source>
        <dbReference type="Proteomes" id="UP001652660"/>
    </source>
</evidence>
<reference evidence="6" key="2">
    <citation type="submission" date="2025-08" db="UniProtKB">
        <authorList>
            <consortium name="RefSeq"/>
        </authorList>
    </citation>
    <scope>IDENTIFICATION</scope>
    <source>
        <tissue evidence="6">Leaves</tissue>
    </source>
</reference>